<evidence type="ECO:0000313" key="1">
    <source>
        <dbReference type="EnsemblPlants" id="OB02G22220.1"/>
    </source>
</evidence>
<name>J3LC55_ORYBR</name>
<organism evidence="1">
    <name type="scientific">Oryza brachyantha</name>
    <name type="common">malo sina</name>
    <dbReference type="NCBI Taxonomy" id="4533"/>
    <lineage>
        <taxon>Eukaryota</taxon>
        <taxon>Viridiplantae</taxon>
        <taxon>Streptophyta</taxon>
        <taxon>Embryophyta</taxon>
        <taxon>Tracheophyta</taxon>
        <taxon>Spermatophyta</taxon>
        <taxon>Magnoliopsida</taxon>
        <taxon>Liliopsida</taxon>
        <taxon>Poales</taxon>
        <taxon>Poaceae</taxon>
        <taxon>BOP clade</taxon>
        <taxon>Oryzoideae</taxon>
        <taxon>Oryzeae</taxon>
        <taxon>Oryzinae</taxon>
        <taxon>Oryza</taxon>
    </lineage>
</organism>
<keyword evidence="2" id="KW-1185">Reference proteome</keyword>
<reference evidence="1" key="1">
    <citation type="submission" date="2013-04" db="UniProtKB">
        <authorList>
            <consortium name="EnsemblPlants"/>
        </authorList>
    </citation>
    <scope>IDENTIFICATION</scope>
</reference>
<sequence length="151" mass="17409">MDESKEVPSPLELHKMMDWRDELLIRLGHPCIFENGMFVPDPNWDPYAGFSPKLQSKYLFVDRTNFHNVDINDFLGLNRVCARNIDIVHPRNGGFTCGSQDGLKVFLHSIPGLLNHVILRKINQPYLKVVEPCYPQEGRKINQSHLKLSLN</sequence>
<dbReference type="HOGENOM" id="CLU_1734292_0_0_1"/>
<protein>
    <submittedName>
        <fullName evidence="1">Uncharacterized protein</fullName>
    </submittedName>
</protein>
<dbReference type="Gramene" id="OB02G22220.1">
    <property type="protein sequence ID" value="OB02G22220.1"/>
    <property type="gene ID" value="OB02G22220"/>
</dbReference>
<dbReference type="Proteomes" id="UP000006038">
    <property type="component" value="Unassembled WGS sequence"/>
</dbReference>
<accession>J3LC55</accession>
<dbReference type="AlphaFoldDB" id="J3LC55"/>
<dbReference type="EnsemblPlants" id="OB02G22220.1">
    <property type="protein sequence ID" value="OB02G22220.1"/>
    <property type="gene ID" value="OB02G22220"/>
</dbReference>
<proteinExistence type="predicted"/>
<evidence type="ECO:0000313" key="2">
    <source>
        <dbReference type="Proteomes" id="UP000006038"/>
    </source>
</evidence>